<keyword evidence="5" id="KW-1185">Reference proteome</keyword>
<dbReference type="EMBL" id="CP015588">
    <property type="protein sequence ID" value="APY88605.1"/>
    <property type="molecule type" value="Genomic_DNA"/>
</dbReference>
<evidence type="ECO:0000256" key="1">
    <source>
        <dbReference type="SAM" id="MobiDB-lite"/>
    </source>
</evidence>
<protein>
    <recommendedName>
        <fullName evidence="7">Lipoprotein</fullName>
    </recommendedName>
</protein>
<reference evidence="3 5" key="1">
    <citation type="submission" date="2016-05" db="EMBL/GenBank/DDBJ databases">
        <authorList>
            <person name="Gu J."/>
        </authorList>
    </citation>
    <scope>NUCLEOTIDE SEQUENCE [LARGE SCALE GENOMIC DNA]</scope>
    <source>
        <strain evidence="3 5">ACCC40021</strain>
    </source>
</reference>
<dbReference type="Proteomes" id="UP000187191">
    <property type="component" value="Chromosome"/>
</dbReference>
<evidence type="ECO:0000313" key="3">
    <source>
        <dbReference type="EMBL" id="APY88605.1"/>
    </source>
</evidence>
<evidence type="ECO:0000313" key="6">
    <source>
        <dbReference type="Proteomes" id="UP000596130"/>
    </source>
</evidence>
<keyword evidence="2" id="KW-0732">Signal</keyword>
<gene>
    <name evidence="3" type="ORF">A7J05_25585</name>
    <name evidence="4" type="ORF">I8755_11665</name>
</gene>
<dbReference type="OrthoDB" id="4244426at2"/>
<evidence type="ECO:0000313" key="4">
    <source>
        <dbReference type="EMBL" id="QQC89005.1"/>
    </source>
</evidence>
<name>A0A1P8TLX0_9ACTN</name>
<dbReference type="Proteomes" id="UP000596130">
    <property type="component" value="Chromosome"/>
</dbReference>
<sequence>MNRMRTSAAILATAGALTAAQLGVAGAASASEKPTARTESAAPSAAPRSSGCPIDIVYTSRFQIDRNGWVTNGGLYFGLKSKSTKTFKKVSFTVTNVKNIRFGRATPTGGKVTRKTSQTVKVYDKSLAPKAKLGVKVRTHLLNTRTYRVKFTVRGEGWSCAVNQGTWGAGS</sequence>
<evidence type="ECO:0000313" key="5">
    <source>
        <dbReference type="Proteomes" id="UP000187191"/>
    </source>
</evidence>
<evidence type="ECO:0000256" key="2">
    <source>
        <dbReference type="SAM" id="SignalP"/>
    </source>
</evidence>
<evidence type="ECO:0008006" key="7">
    <source>
        <dbReference type="Google" id="ProtNLM"/>
    </source>
</evidence>
<dbReference type="AlphaFoldDB" id="A0A1P8TLX0"/>
<feature type="chain" id="PRO_5043148581" description="Lipoprotein" evidence="2">
    <location>
        <begin position="31"/>
        <end position="171"/>
    </location>
</feature>
<feature type="signal peptide" evidence="2">
    <location>
        <begin position="1"/>
        <end position="30"/>
    </location>
</feature>
<dbReference type="KEGG" id="ssia:A7J05_25585"/>
<reference evidence="4 6" key="2">
    <citation type="submission" date="2020-12" db="EMBL/GenBank/DDBJ databases">
        <title>Identification and biosynthesis of polyene macrolides produced by Streptomyces alfalfae Men-myco-93-63.</title>
        <authorList>
            <person name="Liu D."/>
            <person name="Li Y."/>
            <person name="Liu L."/>
            <person name="Han X."/>
            <person name="Shen F."/>
        </authorList>
    </citation>
    <scope>NUCLEOTIDE SEQUENCE [LARGE SCALE GENOMIC DNA]</scope>
    <source>
        <strain evidence="4 6">Men-myco-93-63</strain>
    </source>
</reference>
<organism evidence="4 6">
    <name type="scientific">Streptomyces alfalfae</name>
    <dbReference type="NCBI Taxonomy" id="1642299"/>
    <lineage>
        <taxon>Bacteria</taxon>
        <taxon>Bacillati</taxon>
        <taxon>Actinomycetota</taxon>
        <taxon>Actinomycetes</taxon>
        <taxon>Kitasatosporales</taxon>
        <taxon>Streptomycetaceae</taxon>
        <taxon>Streptomyces</taxon>
    </lineage>
</organism>
<accession>A0A1P8TLX0</accession>
<proteinExistence type="predicted"/>
<dbReference type="EMBL" id="CP065959">
    <property type="protein sequence ID" value="QQC89005.1"/>
    <property type="molecule type" value="Genomic_DNA"/>
</dbReference>
<feature type="region of interest" description="Disordered" evidence="1">
    <location>
        <begin position="28"/>
        <end position="49"/>
    </location>
</feature>